<gene>
    <name evidence="1" type="ORF">OG835_41890</name>
</gene>
<name>A0ACD4ZYD1_9ACTN</name>
<proteinExistence type="predicted"/>
<organism evidence="1 2">
    <name type="scientific">Streptomyces scopuliridis</name>
    <dbReference type="NCBI Taxonomy" id="452529"/>
    <lineage>
        <taxon>Bacteria</taxon>
        <taxon>Bacillati</taxon>
        <taxon>Actinomycetota</taxon>
        <taxon>Actinomycetes</taxon>
        <taxon>Kitasatosporales</taxon>
        <taxon>Streptomycetaceae</taxon>
        <taxon>Streptomyces</taxon>
    </lineage>
</organism>
<reference evidence="1" key="1">
    <citation type="submission" date="2022-10" db="EMBL/GenBank/DDBJ databases">
        <title>The complete genomes of actinobacterial strains from the NBC collection.</title>
        <authorList>
            <person name="Joergensen T.S."/>
            <person name="Alvarez Arevalo M."/>
            <person name="Sterndorff E.B."/>
            <person name="Faurdal D."/>
            <person name="Vuksanovic O."/>
            <person name="Mourched A.-S."/>
            <person name="Charusanti P."/>
            <person name="Shaw S."/>
            <person name="Blin K."/>
            <person name="Weber T."/>
        </authorList>
    </citation>
    <scope>NUCLEOTIDE SEQUENCE</scope>
    <source>
        <strain evidence="1">NBC 01771</strain>
    </source>
</reference>
<keyword evidence="2" id="KW-1185">Reference proteome</keyword>
<sequence length="52" mass="5978">MPPARSATCRYISDWVTVKTRWGLSANQVEHDAIDRIDADCYNPRITVTRAR</sequence>
<accession>A0ACD4ZYD1</accession>
<geneLocation type="plasmid" evidence="1 2">
    <name>unnamed1</name>
</geneLocation>
<keyword evidence="1" id="KW-0614">Plasmid</keyword>
<dbReference type="EMBL" id="CP109110">
    <property type="protein sequence ID" value="WSC03455.1"/>
    <property type="molecule type" value="Genomic_DNA"/>
</dbReference>
<protein>
    <submittedName>
        <fullName evidence="1">Uncharacterized protein</fullName>
    </submittedName>
</protein>
<dbReference type="Proteomes" id="UP001348369">
    <property type="component" value="Plasmid unnamed1"/>
</dbReference>
<evidence type="ECO:0000313" key="2">
    <source>
        <dbReference type="Proteomes" id="UP001348369"/>
    </source>
</evidence>
<evidence type="ECO:0000313" key="1">
    <source>
        <dbReference type="EMBL" id="WSC03455.1"/>
    </source>
</evidence>